<dbReference type="RefSeq" id="WP_036619337.1">
    <property type="nucleotide sequence ID" value="NZ_JAKOBR010000090.1"/>
</dbReference>
<reference evidence="2 3" key="1">
    <citation type="submission" date="2014-04" db="EMBL/GenBank/DDBJ databases">
        <authorList>
            <person name="Bishop-Lilly K.A."/>
            <person name="Broomall S.M."/>
            <person name="Chain P.S."/>
            <person name="Chertkov O."/>
            <person name="Coyne S.R."/>
            <person name="Daligault H.E."/>
            <person name="Davenport K.W."/>
            <person name="Erkkila T."/>
            <person name="Frey K.G."/>
            <person name="Gibbons H.S."/>
            <person name="Gu W."/>
            <person name="Jaissle J."/>
            <person name="Johnson S.L."/>
            <person name="Koroleva G.I."/>
            <person name="Ladner J.T."/>
            <person name="Lo C.-C."/>
            <person name="Minogue T.D."/>
            <person name="Munk C."/>
            <person name="Palacios G.F."/>
            <person name="Redden C.L."/>
            <person name="Rosenzweig C.N."/>
            <person name="Scholz M.B."/>
            <person name="Teshima H."/>
            <person name="Xu Y."/>
        </authorList>
    </citation>
    <scope>NUCLEOTIDE SEQUENCE [LARGE SCALE GENOMIC DNA]</scope>
    <source>
        <strain evidence="2 3">8244</strain>
    </source>
</reference>
<dbReference type="InterPro" id="IPR016161">
    <property type="entry name" value="Ald_DH/histidinol_DH"/>
</dbReference>
<dbReference type="GO" id="GO:0003995">
    <property type="term" value="F:acyl-CoA dehydrogenase activity"/>
    <property type="evidence" value="ECO:0007669"/>
    <property type="project" value="InterPro"/>
</dbReference>
<keyword evidence="3" id="KW-1185">Reference proteome</keyword>
<evidence type="ECO:0000313" key="2">
    <source>
        <dbReference type="EMBL" id="KFN07835.1"/>
    </source>
</evidence>
<dbReference type="STRING" id="44252.DJ90_3838"/>
<dbReference type="Proteomes" id="UP000029278">
    <property type="component" value="Unassembled WGS sequence"/>
</dbReference>
<dbReference type="Pfam" id="PF05893">
    <property type="entry name" value="LuxC"/>
    <property type="match status" value="1"/>
</dbReference>
<sequence length="401" mass="46282">MTKRFFFPHEQGEQALQQLSGKPPLAPFHQVVLDFVQALSQRFVKMRQYPEIVALGFWMRKANMKAIEQRWEQDTNGRIMKARGTVFHIAPSNVDTIFIYSWMLSLLAGNRNIIRLSSKDQPQQHALLQAILEELTQPAYQMLAERNVILTYEHNDQTTAELSVICHVRVVWGGDETVKAVRRVPLLPVASELVFPDRFSLSLIKAQAIIELEQAAFVQLVHQFYNDAYWFDQLACSSPRLIVWDGEHEQVERVQDRFWQMLEQVHTTKASELLPALQVQKLTTALWLSAEPEAIQMNNRPAFARVMLNQVTAEIRERHCGGGFFLETVVNELSELVPMLNDKDQTLSYFGYDREELLELAARIHARGIDRIVPIGKALDFHEVWDGQSFLRSFTREIVII</sequence>
<proteinExistence type="predicted"/>
<dbReference type="PATRIC" id="fig|44252.3.peg.3659"/>
<dbReference type="GO" id="GO:0008218">
    <property type="term" value="P:bioluminescence"/>
    <property type="evidence" value="ECO:0007669"/>
    <property type="project" value="InterPro"/>
</dbReference>
<evidence type="ECO:0000313" key="3">
    <source>
        <dbReference type="Proteomes" id="UP000029278"/>
    </source>
</evidence>
<gene>
    <name evidence="2" type="ORF">DJ90_3838</name>
</gene>
<dbReference type="OrthoDB" id="580775at2"/>
<evidence type="ECO:0000256" key="1">
    <source>
        <dbReference type="ARBA" id="ARBA00022857"/>
    </source>
</evidence>
<name>A0A090ZC88_PAEMA</name>
<keyword evidence="1" id="KW-0521">NADP</keyword>
<protein>
    <submittedName>
        <fullName evidence="2">Acyl-CoA reductase family protein</fullName>
    </submittedName>
</protein>
<dbReference type="SUPFAM" id="SSF53720">
    <property type="entry name" value="ALDH-like"/>
    <property type="match status" value="1"/>
</dbReference>
<dbReference type="HOGENOM" id="CLU_668632_0_0_9"/>
<organism evidence="2 3">
    <name type="scientific">Paenibacillus macerans</name>
    <name type="common">Bacillus macerans</name>
    <dbReference type="NCBI Taxonomy" id="44252"/>
    <lineage>
        <taxon>Bacteria</taxon>
        <taxon>Bacillati</taxon>
        <taxon>Bacillota</taxon>
        <taxon>Bacilli</taxon>
        <taxon>Bacillales</taxon>
        <taxon>Paenibacillaceae</taxon>
        <taxon>Paenibacillus</taxon>
    </lineage>
</organism>
<dbReference type="InterPro" id="IPR008670">
    <property type="entry name" value="CoA_reduct_LuxC"/>
</dbReference>
<comment type="caution">
    <text evidence="2">The sequence shown here is derived from an EMBL/GenBank/DDBJ whole genome shotgun (WGS) entry which is preliminary data.</text>
</comment>
<dbReference type="GeneID" id="77011139"/>
<dbReference type="AlphaFoldDB" id="A0A090ZC88"/>
<accession>A0A090ZC88</accession>
<dbReference type="EMBL" id="JMQA01000031">
    <property type="protein sequence ID" value="KFN07835.1"/>
    <property type="molecule type" value="Genomic_DNA"/>
</dbReference>